<evidence type="ECO:0000313" key="6">
    <source>
        <dbReference type="Proteomes" id="UP001056336"/>
    </source>
</evidence>
<dbReference type="Pfam" id="PF20703">
    <property type="entry name" value="nSTAND1"/>
    <property type="match status" value="1"/>
</dbReference>
<dbReference type="SUPFAM" id="SSF50978">
    <property type="entry name" value="WD40 repeat-like"/>
    <property type="match status" value="1"/>
</dbReference>
<dbReference type="Pfam" id="PF00400">
    <property type="entry name" value="WD40"/>
    <property type="match status" value="2"/>
</dbReference>
<accession>A0ABY4R140</accession>
<dbReference type="InterPro" id="IPR015943">
    <property type="entry name" value="WD40/YVTN_repeat-like_dom_sf"/>
</dbReference>
<sequence length="1213" mass="126966">MESVHASESGPVAVGGNISILGTFAAGRDLHIGTVTVVADDRAPAGDQLAGPAAEAMRCPYPGMAAFGDQDRDLFFGRDADIAGIVGLIRHAGLVGVVGASGSGKSSVLAAGVVPALRAAAERGHSTAALFEPVILRPGTHPREELAAVTAAAVTAATVTAATVTAATVTAAAGTTGPTTPGPARRPVWIIDQFEEIFDPAVTEEERRSFVGELLARAARPDERVVISLRSDFYAALEEFPPLARLLAQAQHRLLPLRGLELDAAVLRPAERVGLRVEDALLGQIRREIAENPNSLPLLGYALQQTWRARNGKWLTAAAYLDGGGIGNALRLGADATWQRLTAAQRETARRILLRLSHLGDNGLATRRRRPVSEVITERDDRESVVATVNVLATARLVTVSQDRSNEPLLEITHEALLREWPLLRNWLRENEEVARGRDELAQAVQAWTSHDHDPGYLLSPRRVETVLNLVGRGDLELTTSERRLISDSQRRGRRQRRLRRSLPILALLVVAAVVVAATAVRDQQRATRDRHTADALKVEATARSLLASQRDRSVLLALAAYRAHPDAASRSTLMDTVAGHDGPVGYLHPQPHVNVVAAQLDPDSTALAGMSDGHVRALRLPQGGGTAADYLGHPAAVSALAQLGQGLFVSADTTGVVLVHRLGDAAPVAEVARADAALPPITAVAGDARRQLVLVARGTTVQRYRLGSAAVSSEPPIVARAAGQITALAVDGPADLVYVSTRRGEVLRWRLSTLRALTPLTDASDPLATSAPIELAMLGRGRLAAVDGAALTIWPDPATRPAARSRSDAPAAASLAWDPKADRILTGRPDGSVAAWLNSEPPAQLGAFAGLPNAQAQTAPGLATDGARLVGLDPTGTMVVWPLIAGNGPPAQTALVTTTNVLATAYSTAGNLAVLTADATVRVIFGRGADRRFAIGPGPVRGLVWSSPEQLLVGTGDGSVVSVHPNGSAPPQRLIPATGSPVVALGVGPHGQVAVLSHNGELRIVRSDGAVLSTRSFGQDPHALAWSSTGRLAVATGDARTTEITLTDSNGSRSQALRGHTLQVDSLAFSPDGAVLASGSDDQTIRLWSVPSGRRLGVLVGHTDMIQALAFSADGQTVASSGQDGSLRLWDVRGRQQLGEPLTATPGFMPALAPTPSEDRIAVADVDAVLSWPFSGDGWAAAACALAGRDLSAAEWSRFATGLRPRALCGPS</sequence>
<dbReference type="Gene3D" id="2.130.10.10">
    <property type="entry name" value="YVTN repeat-like/Quinoprotein amine dehydrogenase"/>
    <property type="match status" value="3"/>
</dbReference>
<organism evidence="5 6">
    <name type="scientific">Jatrophihabitans telluris</name>
    <dbReference type="NCBI Taxonomy" id="2038343"/>
    <lineage>
        <taxon>Bacteria</taxon>
        <taxon>Bacillati</taxon>
        <taxon>Actinomycetota</taxon>
        <taxon>Actinomycetes</taxon>
        <taxon>Jatrophihabitantales</taxon>
        <taxon>Jatrophihabitantaceae</taxon>
        <taxon>Jatrophihabitans</taxon>
    </lineage>
</organism>
<dbReference type="InterPro" id="IPR011047">
    <property type="entry name" value="Quinoprotein_ADH-like_sf"/>
</dbReference>
<reference evidence="5" key="2">
    <citation type="submission" date="2022-05" db="EMBL/GenBank/DDBJ databases">
        <authorList>
            <person name="Kim J.-S."/>
            <person name="Lee K."/>
            <person name="Suh M."/>
            <person name="Eom M."/>
            <person name="Kim J.-S."/>
            <person name="Kim D.-S."/>
            <person name="Ko S.-H."/>
            <person name="Shin Y."/>
            <person name="Lee J.-S."/>
        </authorList>
    </citation>
    <scope>NUCLEOTIDE SEQUENCE</scope>
    <source>
        <strain evidence="5">N237</strain>
    </source>
</reference>
<dbReference type="PANTHER" id="PTHR19879:SF9">
    <property type="entry name" value="TRANSCRIPTION INITIATION FACTOR TFIID SUBUNIT 5"/>
    <property type="match status" value="1"/>
</dbReference>
<evidence type="ECO:0000313" key="5">
    <source>
        <dbReference type="EMBL" id="UQX89468.1"/>
    </source>
</evidence>
<protein>
    <recommendedName>
        <fullName evidence="4">Novel STAND NTPase 1 domain-containing protein</fullName>
    </recommendedName>
</protein>
<evidence type="ECO:0000256" key="2">
    <source>
        <dbReference type="ARBA" id="ARBA00022737"/>
    </source>
</evidence>
<feature type="domain" description="Novel STAND NTPase 1" evidence="4">
    <location>
        <begin position="60"/>
        <end position="455"/>
    </location>
</feature>
<dbReference type="PROSITE" id="PS50294">
    <property type="entry name" value="WD_REPEATS_REGION"/>
    <property type="match status" value="2"/>
</dbReference>
<dbReference type="PROSITE" id="PS50082">
    <property type="entry name" value="WD_REPEATS_2"/>
    <property type="match status" value="2"/>
</dbReference>
<dbReference type="InterPro" id="IPR001680">
    <property type="entry name" value="WD40_rpt"/>
</dbReference>
<dbReference type="InterPro" id="IPR036322">
    <property type="entry name" value="WD40_repeat_dom_sf"/>
</dbReference>
<dbReference type="Proteomes" id="UP001056336">
    <property type="component" value="Chromosome"/>
</dbReference>
<reference evidence="5" key="1">
    <citation type="journal article" date="2018" name="Int. J. Syst. Evol. Microbiol.">
        <title>Jatrophihabitans telluris sp. nov., isolated from sediment soil of lava forest wetlands and the emended description of the genus Jatrophihabitans.</title>
        <authorList>
            <person name="Lee K.C."/>
            <person name="Suh M.K."/>
            <person name="Eom M.K."/>
            <person name="Kim K.K."/>
            <person name="Kim J.S."/>
            <person name="Kim D.S."/>
            <person name="Ko S.H."/>
            <person name="Shin Y.K."/>
            <person name="Lee J.S."/>
        </authorList>
    </citation>
    <scope>NUCLEOTIDE SEQUENCE</scope>
    <source>
        <strain evidence="5">N237</strain>
    </source>
</reference>
<name>A0ABY4R140_9ACTN</name>
<keyword evidence="6" id="KW-1185">Reference proteome</keyword>
<dbReference type="EMBL" id="CP097332">
    <property type="protein sequence ID" value="UQX89468.1"/>
    <property type="molecule type" value="Genomic_DNA"/>
</dbReference>
<dbReference type="RefSeq" id="WP_249773364.1">
    <property type="nucleotide sequence ID" value="NZ_CP097332.1"/>
</dbReference>
<feature type="repeat" description="WD" evidence="3">
    <location>
        <begin position="1100"/>
        <end position="1141"/>
    </location>
</feature>
<gene>
    <name evidence="5" type="ORF">M6D93_05535</name>
</gene>
<dbReference type="SMART" id="SM00320">
    <property type="entry name" value="WD40"/>
    <property type="match status" value="6"/>
</dbReference>
<evidence type="ECO:0000259" key="4">
    <source>
        <dbReference type="Pfam" id="PF20703"/>
    </source>
</evidence>
<feature type="repeat" description="WD" evidence="3">
    <location>
        <begin position="1058"/>
        <end position="1099"/>
    </location>
</feature>
<proteinExistence type="predicted"/>
<dbReference type="PANTHER" id="PTHR19879">
    <property type="entry name" value="TRANSCRIPTION INITIATION FACTOR TFIID"/>
    <property type="match status" value="1"/>
</dbReference>
<keyword evidence="1 3" id="KW-0853">WD repeat</keyword>
<keyword evidence="2" id="KW-0677">Repeat</keyword>
<evidence type="ECO:0000256" key="1">
    <source>
        <dbReference type="ARBA" id="ARBA00022574"/>
    </source>
</evidence>
<dbReference type="SUPFAM" id="SSF50998">
    <property type="entry name" value="Quinoprotein alcohol dehydrogenase-like"/>
    <property type="match status" value="1"/>
</dbReference>
<dbReference type="PROSITE" id="PS00678">
    <property type="entry name" value="WD_REPEATS_1"/>
    <property type="match status" value="1"/>
</dbReference>
<evidence type="ECO:0000256" key="3">
    <source>
        <dbReference type="PROSITE-ProRule" id="PRU00221"/>
    </source>
</evidence>
<dbReference type="InterPro" id="IPR019775">
    <property type="entry name" value="WD40_repeat_CS"/>
</dbReference>
<dbReference type="InterPro" id="IPR049052">
    <property type="entry name" value="nSTAND1"/>
</dbReference>